<dbReference type="InterPro" id="IPR018117">
    <property type="entry name" value="C5_DNA_meth_AS"/>
</dbReference>
<accession>A0A6H0UI13</accession>
<proteinExistence type="inferred from homology"/>
<reference evidence="8 9" key="1">
    <citation type="submission" date="2019-12" db="EMBL/GenBank/DDBJ databases">
        <title>Whole genome sequences of Lactococcus raffinolactis strains isolated from sewage.</title>
        <authorList>
            <person name="Ybazeta G."/>
            <person name="Ross M."/>
            <person name="Brabant-Kirwan D."/>
            <person name="Saleh M."/>
            <person name="Dillon J.A."/>
            <person name="Splinter K."/>
            <person name="Nokhbeh R."/>
        </authorList>
    </citation>
    <scope>NUCLEOTIDE SEQUENCE [LARGE SCALE GENOMIC DNA]</scope>
    <source>
        <strain evidence="8 9">Lr_19_5</strain>
    </source>
</reference>
<keyword evidence="2 5" id="KW-0808">Transferase</keyword>
<feature type="active site" evidence="5">
    <location>
        <position position="79"/>
    </location>
</feature>
<dbReference type="Pfam" id="PF00145">
    <property type="entry name" value="DNA_methylase"/>
    <property type="match status" value="1"/>
</dbReference>
<dbReference type="InterPro" id="IPR050750">
    <property type="entry name" value="C5-MTase"/>
</dbReference>
<dbReference type="GO" id="GO:0009307">
    <property type="term" value="P:DNA restriction-modification system"/>
    <property type="evidence" value="ECO:0007669"/>
    <property type="project" value="UniProtKB-KW"/>
</dbReference>
<comment type="catalytic activity">
    <reaction evidence="7">
        <text>a 2'-deoxycytidine in DNA + S-adenosyl-L-methionine = a 5-methyl-2'-deoxycytidine in DNA + S-adenosyl-L-homocysteine + H(+)</text>
        <dbReference type="Rhea" id="RHEA:13681"/>
        <dbReference type="Rhea" id="RHEA-COMP:11369"/>
        <dbReference type="Rhea" id="RHEA-COMP:11370"/>
        <dbReference type="ChEBI" id="CHEBI:15378"/>
        <dbReference type="ChEBI" id="CHEBI:57856"/>
        <dbReference type="ChEBI" id="CHEBI:59789"/>
        <dbReference type="ChEBI" id="CHEBI:85452"/>
        <dbReference type="ChEBI" id="CHEBI:85454"/>
        <dbReference type="EC" id="2.1.1.37"/>
    </reaction>
</comment>
<dbReference type="SUPFAM" id="SSF53335">
    <property type="entry name" value="S-adenosyl-L-methionine-dependent methyltransferases"/>
    <property type="match status" value="1"/>
</dbReference>
<dbReference type="AlphaFoldDB" id="A0A6H0UI13"/>
<evidence type="ECO:0000256" key="1">
    <source>
        <dbReference type="ARBA" id="ARBA00022603"/>
    </source>
</evidence>
<dbReference type="Gene3D" id="3.40.50.150">
    <property type="entry name" value="Vaccinia Virus protein VP39"/>
    <property type="match status" value="1"/>
</dbReference>
<organism evidence="8 9">
    <name type="scientific">Pseudolactococcus raffinolactis</name>
    <dbReference type="NCBI Taxonomy" id="1366"/>
    <lineage>
        <taxon>Bacteria</taxon>
        <taxon>Bacillati</taxon>
        <taxon>Bacillota</taxon>
        <taxon>Bacilli</taxon>
        <taxon>Lactobacillales</taxon>
        <taxon>Streptococcaceae</taxon>
        <taxon>Pseudolactococcus</taxon>
    </lineage>
</organism>
<dbReference type="PROSITE" id="PS51679">
    <property type="entry name" value="SAM_MT_C5"/>
    <property type="match status" value="1"/>
</dbReference>
<dbReference type="EC" id="2.1.1.37" evidence="7"/>
<dbReference type="PROSITE" id="PS00094">
    <property type="entry name" value="C5_MTASE_1"/>
    <property type="match status" value="1"/>
</dbReference>
<evidence type="ECO:0000256" key="2">
    <source>
        <dbReference type="ARBA" id="ARBA00022679"/>
    </source>
</evidence>
<dbReference type="PRINTS" id="PR00105">
    <property type="entry name" value="C5METTRFRASE"/>
</dbReference>
<evidence type="ECO:0000313" key="8">
    <source>
        <dbReference type="EMBL" id="QIW54946.1"/>
    </source>
</evidence>
<evidence type="ECO:0000256" key="4">
    <source>
        <dbReference type="ARBA" id="ARBA00022747"/>
    </source>
</evidence>
<evidence type="ECO:0000256" key="6">
    <source>
        <dbReference type="RuleBase" id="RU000416"/>
    </source>
</evidence>
<dbReference type="GO" id="GO:0003886">
    <property type="term" value="F:DNA (cytosine-5-)-methyltransferase activity"/>
    <property type="evidence" value="ECO:0007669"/>
    <property type="project" value="UniProtKB-EC"/>
</dbReference>
<keyword evidence="3 5" id="KW-0949">S-adenosyl-L-methionine</keyword>
<dbReference type="PANTHER" id="PTHR46098:SF1">
    <property type="entry name" value="TRNA (CYTOSINE(38)-C(5))-METHYLTRANSFERASE"/>
    <property type="match status" value="1"/>
</dbReference>
<dbReference type="Proteomes" id="UP000501945">
    <property type="component" value="Chromosome"/>
</dbReference>
<dbReference type="GO" id="GO:0032259">
    <property type="term" value="P:methylation"/>
    <property type="evidence" value="ECO:0007669"/>
    <property type="project" value="UniProtKB-KW"/>
</dbReference>
<protein>
    <recommendedName>
        <fullName evidence="7">Cytosine-specific methyltransferase</fullName>
        <ecNumber evidence="7">2.1.1.37</ecNumber>
    </recommendedName>
</protein>
<comment type="similarity">
    <text evidence="5 6">Belongs to the class I-like SAM-binding methyltransferase superfamily. C5-methyltransferase family.</text>
</comment>
<name>A0A6H0UI13_9LACT</name>
<sequence>MKKEDTMTIKILELFGGIGSPRIALRNLGIDIKAIDYVEIDAKAVDSYNAIFASNLKHKTQSVVNWNLKPDILIHGSPCQDISIAGRRLGADAGSGTRSSLMWETLKIIEDFGKWQPKIVIWENVKAVLFKSMNENFNKYLSEMERLGYTNSYAVLNAMDFGLPQQRERVFTISVLNGQAFNFNLLERLPMRPLTDFLETEVSVQYTIKAPSMLDSIEAPSTKKKFKGYLKIIDDKVYTITTRQDRIPNSGVIDLGNGKFRLLTEKECWLLQGYSEADFEVAAKVSSKTQLYKQAGNSIPVPIFESLFKVLLKDFEEGF</sequence>
<dbReference type="EMBL" id="CP047616">
    <property type="protein sequence ID" value="QIW54946.1"/>
    <property type="molecule type" value="Genomic_DNA"/>
</dbReference>
<dbReference type="NCBIfam" id="TIGR00675">
    <property type="entry name" value="dcm"/>
    <property type="match status" value="1"/>
</dbReference>
<keyword evidence="4" id="KW-0680">Restriction system</keyword>
<keyword evidence="1 5" id="KW-0489">Methyltransferase</keyword>
<evidence type="ECO:0000313" key="9">
    <source>
        <dbReference type="Proteomes" id="UP000501945"/>
    </source>
</evidence>
<dbReference type="InterPro" id="IPR001525">
    <property type="entry name" value="C5_MeTfrase"/>
</dbReference>
<dbReference type="REBASE" id="394549">
    <property type="entry name" value="M.Lra195ORF5920P"/>
</dbReference>
<dbReference type="InterPro" id="IPR029063">
    <property type="entry name" value="SAM-dependent_MTases_sf"/>
</dbReference>
<evidence type="ECO:0000256" key="5">
    <source>
        <dbReference type="PROSITE-ProRule" id="PRU01016"/>
    </source>
</evidence>
<gene>
    <name evidence="8" type="primary">dcm</name>
    <name evidence="8" type="ORF">GU336_05920</name>
</gene>
<dbReference type="PANTHER" id="PTHR46098">
    <property type="entry name" value="TRNA (CYTOSINE(38)-C(5))-METHYLTRANSFERASE"/>
    <property type="match status" value="1"/>
</dbReference>
<evidence type="ECO:0000256" key="7">
    <source>
        <dbReference type="RuleBase" id="RU000417"/>
    </source>
</evidence>
<evidence type="ECO:0000256" key="3">
    <source>
        <dbReference type="ARBA" id="ARBA00022691"/>
    </source>
</evidence>